<sequence length="286" mass="33342">MEFVGKRYKLSSSEKFDEYMKALGVGLIVRKMGAAVSPVVEVTENNGEYTMKTQSTFKNQEIKFKLGEEFDEETPDGRKVKSVITLDGNKMTHVQKGDKETLIEREFTPTEMKAGRTVLADAEDAYGEVFDQDPLLAISIPKLLAQFHAENNNQIIKDLWTHSRVLTKKCKRELVYRMILYRQNEDLAKEMLLKFEECKKSMPYDDVINCYDQAVIKYMAFMYNYAIKQDWHEEYRQIMQTCGHMKSDLNNETKNLEDTIKLYESEQKSVKQLNNKSLEQILAIFN</sequence>
<feature type="domain" description="Lipocalin/cytosolic fatty-acid binding" evidence="7">
    <location>
        <begin position="7"/>
        <end position="106"/>
    </location>
</feature>
<dbReference type="SUPFAM" id="SSF50814">
    <property type="entry name" value="Lipocalins"/>
    <property type="match status" value="1"/>
</dbReference>
<dbReference type="PRINTS" id="PR00178">
    <property type="entry name" value="FATTYACIDBP"/>
</dbReference>
<gene>
    <name evidence="8" type="ORF">TKK_017384</name>
</gene>
<feature type="coiled-coil region" evidence="6">
    <location>
        <begin position="246"/>
        <end position="276"/>
    </location>
</feature>
<dbReference type="EMBL" id="JBJJXI010000137">
    <property type="protein sequence ID" value="KAL3387463.1"/>
    <property type="molecule type" value="Genomic_DNA"/>
</dbReference>
<dbReference type="Pfam" id="PF00061">
    <property type="entry name" value="Lipocalin"/>
    <property type="match status" value="1"/>
</dbReference>
<evidence type="ECO:0000256" key="5">
    <source>
        <dbReference type="ARBA" id="ARBA00081149"/>
    </source>
</evidence>
<evidence type="ECO:0000313" key="9">
    <source>
        <dbReference type="Proteomes" id="UP001627154"/>
    </source>
</evidence>
<dbReference type="InterPro" id="IPR031259">
    <property type="entry name" value="ILBP"/>
</dbReference>
<comment type="caution">
    <text evidence="8">The sequence shown here is derived from an EMBL/GenBank/DDBJ whole genome shotgun (WGS) entry which is preliminary data.</text>
</comment>
<dbReference type="CDD" id="cd19852">
    <property type="entry name" value="FABP_pancrustacea"/>
    <property type="match status" value="1"/>
</dbReference>
<name>A0ABD2W3A4_9HYME</name>
<accession>A0ABD2W3A4</accession>
<evidence type="ECO:0000256" key="1">
    <source>
        <dbReference type="ARBA" id="ARBA00008390"/>
    </source>
</evidence>
<evidence type="ECO:0000313" key="8">
    <source>
        <dbReference type="EMBL" id="KAL3387463.1"/>
    </source>
</evidence>
<comment type="function">
    <text evidence="3">Binds fatty acids in a 1:1 molar ratio.</text>
</comment>
<dbReference type="FunFam" id="2.40.128.20:FF:000001">
    <property type="entry name" value="Fatty acid-binding protein, adipocyte"/>
    <property type="match status" value="1"/>
</dbReference>
<keyword evidence="6" id="KW-0175">Coiled coil</keyword>
<keyword evidence="9" id="KW-1185">Reference proteome</keyword>
<evidence type="ECO:0000256" key="3">
    <source>
        <dbReference type="ARBA" id="ARBA00057009"/>
    </source>
</evidence>
<dbReference type="InterPro" id="IPR000566">
    <property type="entry name" value="Lipocln_cytosolic_FA-bd_dom"/>
</dbReference>
<evidence type="ECO:0000259" key="7">
    <source>
        <dbReference type="Pfam" id="PF00061"/>
    </source>
</evidence>
<dbReference type="Proteomes" id="UP001627154">
    <property type="component" value="Unassembled WGS sequence"/>
</dbReference>
<dbReference type="GO" id="GO:0005504">
    <property type="term" value="F:fatty acid binding"/>
    <property type="evidence" value="ECO:0007669"/>
    <property type="project" value="UniProtKB-ARBA"/>
</dbReference>
<proteinExistence type="inferred from homology"/>
<reference evidence="8 9" key="1">
    <citation type="journal article" date="2024" name="bioRxiv">
        <title>A reference genome for Trichogramma kaykai: A tiny desert-dwelling parasitoid wasp with competing sex-ratio distorters.</title>
        <authorList>
            <person name="Culotta J."/>
            <person name="Lindsey A.R."/>
        </authorList>
    </citation>
    <scope>NUCLEOTIDE SEQUENCE [LARGE SCALE GENOMIC DNA]</scope>
    <source>
        <strain evidence="8 9">KSX58</strain>
    </source>
</reference>
<dbReference type="AlphaFoldDB" id="A0ABD2W3A4"/>
<dbReference type="PANTHER" id="PTHR11955">
    <property type="entry name" value="FATTY ACID BINDING PROTEIN"/>
    <property type="match status" value="1"/>
</dbReference>
<protein>
    <recommendedName>
        <fullName evidence="4">Fatty acid-binding protein, muscle</fullName>
    </recommendedName>
    <alternativeName>
        <fullName evidence="5">M-FABP</fullName>
    </alternativeName>
</protein>
<organism evidence="8 9">
    <name type="scientific">Trichogramma kaykai</name>
    <dbReference type="NCBI Taxonomy" id="54128"/>
    <lineage>
        <taxon>Eukaryota</taxon>
        <taxon>Metazoa</taxon>
        <taxon>Ecdysozoa</taxon>
        <taxon>Arthropoda</taxon>
        <taxon>Hexapoda</taxon>
        <taxon>Insecta</taxon>
        <taxon>Pterygota</taxon>
        <taxon>Neoptera</taxon>
        <taxon>Endopterygota</taxon>
        <taxon>Hymenoptera</taxon>
        <taxon>Apocrita</taxon>
        <taxon>Proctotrupomorpha</taxon>
        <taxon>Chalcidoidea</taxon>
        <taxon>Trichogrammatidae</taxon>
        <taxon>Trichogramma</taxon>
    </lineage>
</organism>
<evidence type="ECO:0000256" key="4">
    <source>
        <dbReference type="ARBA" id="ARBA00072951"/>
    </source>
</evidence>
<dbReference type="InterPro" id="IPR012674">
    <property type="entry name" value="Calycin"/>
</dbReference>
<comment type="similarity">
    <text evidence="1">Belongs to the calycin superfamily. Fatty-acid binding protein (FABP) family.</text>
</comment>
<keyword evidence="2" id="KW-0446">Lipid-binding</keyword>
<evidence type="ECO:0000256" key="2">
    <source>
        <dbReference type="ARBA" id="ARBA00023121"/>
    </source>
</evidence>
<dbReference type="Gene3D" id="2.40.128.20">
    <property type="match status" value="1"/>
</dbReference>
<evidence type="ECO:0000256" key="6">
    <source>
        <dbReference type="SAM" id="Coils"/>
    </source>
</evidence>
<dbReference type="InterPro" id="IPR000463">
    <property type="entry name" value="Fatty_acid-bd"/>
</dbReference>